<accession>A0A7G9A4D6</accession>
<sequence length="124" mass="14721">MLKNSVTLNSLSGDQKFFAKSYIIPTLIESTETSGKTFTDGEIAELYEINLTTARKWRKYIRKEWEPSTNLCCSYSLPKIWKINDNKMWERTEYNPNEDFSWKGVIVKVMIDDITNIVHRLWFR</sequence>
<reference evidence="1" key="1">
    <citation type="submission" date="2020-07" db="EMBL/GenBank/DDBJ databases">
        <title>Dissolved microcystin release linked to lysis of a Microcystis spp. bloom in Lake Erie (USA) attributed to a novel cyanophage.</title>
        <authorList>
            <person name="McKindles K.M."/>
            <person name="Manes M.A."/>
            <person name="DeMarco J.R."/>
            <person name="McClure A."/>
            <person name="McKay R.M."/>
            <person name="Davis T.W."/>
            <person name="Bullerjahn G.S."/>
        </authorList>
    </citation>
    <scope>NUCLEOTIDE SEQUENCE</scope>
</reference>
<protein>
    <submittedName>
        <fullName evidence="1">Uncharacterized protein</fullName>
    </submittedName>
</protein>
<name>A0A7G9A4D6_9VIRU</name>
<dbReference type="EMBL" id="MT840186">
    <property type="protein sequence ID" value="QNL31609.1"/>
    <property type="molecule type" value="Genomic_DNA"/>
</dbReference>
<organism evidence="1">
    <name type="scientific">Bacteriophage sp</name>
    <dbReference type="NCBI Taxonomy" id="38018"/>
    <lineage>
        <taxon>Viruses</taxon>
    </lineage>
</organism>
<evidence type="ECO:0000313" key="1">
    <source>
        <dbReference type="EMBL" id="QNL31609.1"/>
    </source>
</evidence>
<proteinExistence type="predicted"/>